<dbReference type="EMBL" id="JACGWJ010000014">
    <property type="protein sequence ID" value="KAL0373483.1"/>
    <property type="molecule type" value="Genomic_DNA"/>
</dbReference>
<accession>A0AAW2R056</accession>
<gene>
    <name evidence="1" type="ORF">Sradi_3264000</name>
</gene>
<reference evidence="1" key="1">
    <citation type="submission" date="2020-06" db="EMBL/GenBank/DDBJ databases">
        <authorList>
            <person name="Li T."/>
            <person name="Hu X."/>
            <person name="Zhang T."/>
            <person name="Song X."/>
            <person name="Zhang H."/>
            <person name="Dai N."/>
            <person name="Sheng W."/>
            <person name="Hou X."/>
            <person name="Wei L."/>
        </authorList>
    </citation>
    <scope>NUCLEOTIDE SEQUENCE</scope>
    <source>
        <strain evidence="1">G02</strain>
        <tissue evidence="1">Leaf</tissue>
    </source>
</reference>
<sequence>MQLARQGKIFLEEDFELANAITVESGYFDGNMDSCNIVNGDDTISNEDTLLEKEDFSGADDCMSIISFTNEDLLLGSKSHNHPLFVA</sequence>
<proteinExistence type="predicted"/>
<protein>
    <submittedName>
        <fullName evidence="1">Uncharacterized protein</fullName>
    </submittedName>
</protein>
<comment type="caution">
    <text evidence="1">The sequence shown here is derived from an EMBL/GenBank/DDBJ whole genome shotgun (WGS) entry which is preliminary data.</text>
</comment>
<organism evidence="1">
    <name type="scientific">Sesamum radiatum</name>
    <name type="common">Black benniseed</name>
    <dbReference type="NCBI Taxonomy" id="300843"/>
    <lineage>
        <taxon>Eukaryota</taxon>
        <taxon>Viridiplantae</taxon>
        <taxon>Streptophyta</taxon>
        <taxon>Embryophyta</taxon>
        <taxon>Tracheophyta</taxon>
        <taxon>Spermatophyta</taxon>
        <taxon>Magnoliopsida</taxon>
        <taxon>eudicotyledons</taxon>
        <taxon>Gunneridae</taxon>
        <taxon>Pentapetalae</taxon>
        <taxon>asterids</taxon>
        <taxon>lamiids</taxon>
        <taxon>Lamiales</taxon>
        <taxon>Pedaliaceae</taxon>
        <taxon>Sesamum</taxon>
    </lineage>
</organism>
<name>A0AAW2R056_SESRA</name>
<reference evidence="1" key="2">
    <citation type="journal article" date="2024" name="Plant">
        <title>Genomic evolution and insights into agronomic trait innovations of Sesamum species.</title>
        <authorList>
            <person name="Miao H."/>
            <person name="Wang L."/>
            <person name="Qu L."/>
            <person name="Liu H."/>
            <person name="Sun Y."/>
            <person name="Le M."/>
            <person name="Wang Q."/>
            <person name="Wei S."/>
            <person name="Zheng Y."/>
            <person name="Lin W."/>
            <person name="Duan Y."/>
            <person name="Cao H."/>
            <person name="Xiong S."/>
            <person name="Wang X."/>
            <person name="Wei L."/>
            <person name="Li C."/>
            <person name="Ma Q."/>
            <person name="Ju M."/>
            <person name="Zhao R."/>
            <person name="Li G."/>
            <person name="Mu C."/>
            <person name="Tian Q."/>
            <person name="Mei H."/>
            <person name="Zhang T."/>
            <person name="Gao T."/>
            <person name="Zhang H."/>
        </authorList>
    </citation>
    <scope>NUCLEOTIDE SEQUENCE</scope>
    <source>
        <strain evidence="1">G02</strain>
    </source>
</reference>
<dbReference type="AlphaFoldDB" id="A0AAW2R056"/>
<evidence type="ECO:0000313" key="1">
    <source>
        <dbReference type="EMBL" id="KAL0373483.1"/>
    </source>
</evidence>